<accession>A0A8S5MCC5</accession>
<evidence type="ECO:0000313" key="1">
    <source>
        <dbReference type="EMBL" id="DAD79743.1"/>
    </source>
</evidence>
<dbReference type="EMBL" id="BK014871">
    <property type="protein sequence ID" value="DAD79743.1"/>
    <property type="molecule type" value="Genomic_DNA"/>
</dbReference>
<proteinExistence type="predicted"/>
<name>A0A8S5MCC5_9CAUD</name>
<organism evidence="1">
    <name type="scientific">Siphoviridae sp. ctHjy10</name>
    <dbReference type="NCBI Taxonomy" id="2826234"/>
    <lineage>
        <taxon>Viruses</taxon>
        <taxon>Duplodnaviria</taxon>
        <taxon>Heunggongvirae</taxon>
        <taxon>Uroviricota</taxon>
        <taxon>Caudoviricetes</taxon>
    </lineage>
</organism>
<reference evidence="1" key="1">
    <citation type="journal article" date="2021" name="Proc. Natl. Acad. Sci. U.S.A.">
        <title>A Catalog of Tens of Thousands of Viruses from Human Metagenomes Reveals Hidden Associations with Chronic Diseases.</title>
        <authorList>
            <person name="Tisza M.J."/>
            <person name="Buck C.B."/>
        </authorList>
    </citation>
    <scope>NUCLEOTIDE SEQUENCE</scope>
    <source>
        <strain evidence="1">CtHjy10</strain>
    </source>
</reference>
<sequence length="181" mass="20776">MKRGEITRFLGDLLVTDRLCKRGKYYASEVSIDYGTSDVKRVDFMQFEPSGVTAISAIEKGIFTCYEVKSCREDVFSGNGLNFLGEKNYIVTTMDCYKNIQEDLRSGKLAKHIRECSPNSSLYYGIMVAIPEYREPADEYENPTPLDTDTGWKLEIILPCRQGERKRSITEMLFYMLRSGH</sequence>
<protein>
    <submittedName>
        <fullName evidence="1">Uncharacterized protein</fullName>
    </submittedName>
</protein>